<dbReference type="KEGG" id="lbc:LACBIDRAFT_315322"/>
<protein>
    <submittedName>
        <fullName evidence="4">Predicted protein</fullName>
    </submittedName>
</protein>
<feature type="compositionally biased region" description="Basic and acidic residues" evidence="1">
    <location>
        <begin position="99"/>
        <end position="111"/>
    </location>
</feature>
<accession>B0D247</accession>
<feature type="domain" description="CxC6 like cysteine cluster associated with KDZ" evidence="3">
    <location>
        <begin position="1099"/>
        <end position="1164"/>
    </location>
</feature>
<feature type="region of interest" description="Disordered" evidence="1">
    <location>
        <begin position="595"/>
        <end position="643"/>
    </location>
</feature>
<gene>
    <name evidence="4" type="ORF">LACBIDRAFT_315322</name>
    <name evidence="5" type="ORF">LACBIDRAFT_315328</name>
</gene>
<feature type="domain" description="CxC5 like cysteine cluster associated with KDZ" evidence="2">
    <location>
        <begin position="840"/>
        <end position="964"/>
    </location>
</feature>
<dbReference type="Pfam" id="PF18718">
    <property type="entry name" value="CxC5"/>
    <property type="match status" value="1"/>
</dbReference>
<organism evidence="6">
    <name type="scientific">Laccaria bicolor (strain S238N-H82 / ATCC MYA-4686)</name>
    <name type="common">Bicoloured deceiver</name>
    <name type="synonym">Laccaria laccata var. bicolor</name>
    <dbReference type="NCBI Taxonomy" id="486041"/>
    <lineage>
        <taxon>Eukaryota</taxon>
        <taxon>Fungi</taxon>
        <taxon>Dikarya</taxon>
        <taxon>Basidiomycota</taxon>
        <taxon>Agaricomycotina</taxon>
        <taxon>Agaricomycetes</taxon>
        <taxon>Agaricomycetidae</taxon>
        <taxon>Agaricales</taxon>
        <taxon>Agaricineae</taxon>
        <taxon>Hydnangiaceae</taxon>
        <taxon>Laccaria</taxon>
    </lineage>
</organism>
<dbReference type="EMBL" id="DS547096">
    <property type="protein sequence ID" value="EDR11041.1"/>
    <property type="molecule type" value="Genomic_DNA"/>
</dbReference>
<dbReference type="KEGG" id="lbc:LACBIDRAFT_315328"/>
<feature type="region of interest" description="Disordered" evidence="1">
    <location>
        <begin position="1062"/>
        <end position="1089"/>
    </location>
</feature>
<evidence type="ECO:0000259" key="2">
    <source>
        <dbReference type="Pfam" id="PF18718"/>
    </source>
</evidence>
<dbReference type="RefSeq" id="XP_001877984.1">
    <property type="nucleotide sequence ID" value="XM_001877949.1"/>
</dbReference>
<dbReference type="Pfam" id="PF18721">
    <property type="entry name" value="CxC6"/>
    <property type="match status" value="1"/>
</dbReference>
<proteinExistence type="predicted"/>
<evidence type="ECO:0000313" key="5">
    <source>
        <dbReference type="EMBL" id="EDR11041.1"/>
    </source>
</evidence>
<dbReference type="GeneID" id="6073814"/>
<evidence type="ECO:0000313" key="6">
    <source>
        <dbReference type="Proteomes" id="UP000001194"/>
    </source>
</evidence>
<evidence type="ECO:0000313" key="4">
    <source>
        <dbReference type="EMBL" id="EDR10683.1"/>
    </source>
</evidence>
<feature type="compositionally biased region" description="Basic residues" evidence="1">
    <location>
        <begin position="79"/>
        <end position="98"/>
    </location>
</feature>
<dbReference type="RefSeq" id="XP_001878342.1">
    <property type="nucleotide sequence ID" value="XM_001878307.1"/>
</dbReference>
<feature type="region of interest" description="Disordered" evidence="1">
    <location>
        <begin position="1173"/>
        <end position="1210"/>
    </location>
</feature>
<dbReference type="Proteomes" id="UP000001194">
    <property type="component" value="Unassembled WGS sequence"/>
</dbReference>
<keyword evidence="6" id="KW-1185">Reference proteome</keyword>
<dbReference type="InterPro" id="IPR041539">
    <property type="entry name" value="CxC5"/>
</dbReference>
<dbReference type="HOGENOM" id="CLU_004966_6_0_1"/>
<evidence type="ECO:0000259" key="3">
    <source>
        <dbReference type="Pfam" id="PF18721"/>
    </source>
</evidence>
<dbReference type="STRING" id="486041.B0D247"/>
<feature type="compositionally biased region" description="Low complexity" evidence="1">
    <location>
        <begin position="251"/>
        <end position="265"/>
    </location>
</feature>
<dbReference type="OrthoDB" id="3087486at2759"/>
<dbReference type="InterPro" id="IPR040898">
    <property type="entry name" value="CxC6"/>
</dbReference>
<reference evidence="4 6" key="1">
    <citation type="journal article" date="2008" name="Nature">
        <title>The genome of Laccaria bicolor provides insights into mycorrhizal symbiosis.</title>
        <authorList>
            <person name="Martin F."/>
            <person name="Aerts A."/>
            <person name="Ahren D."/>
            <person name="Brun A."/>
            <person name="Danchin E.G.J."/>
            <person name="Duchaussoy F."/>
            <person name="Gibon J."/>
            <person name="Kohler A."/>
            <person name="Lindquist E."/>
            <person name="Pereda V."/>
            <person name="Salamov A."/>
            <person name="Shapiro H.J."/>
            <person name="Wuyts J."/>
            <person name="Blaudez D."/>
            <person name="Buee M."/>
            <person name="Brokstein P."/>
            <person name="Canbaeck B."/>
            <person name="Cohen D."/>
            <person name="Courty P.E."/>
            <person name="Coutinho P.M."/>
            <person name="Delaruelle C."/>
            <person name="Detter J.C."/>
            <person name="Deveau A."/>
            <person name="DiFazio S."/>
            <person name="Duplessis S."/>
            <person name="Fraissinet-Tachet L."/>
            <person name="Lucic E."/>
            <person name="Frey-Klett P."/>
            <person name="Fourrey C."/>
            <person name="Feussner I."/>
            <person name="Gay G."/>
            <person name="Grimwood J."/>
            <person name="Hoegger P.J."/>
            <person name="Jain P."/>
            <person name="Kilaru S."/>
            <person name="Labbe J."/>
            <person name="Lin Y.C."/>
            <person name="Legue V."/>
            <person name="Le Tacon F."/>
            <person name="Marmeisse R."/>
            <person name="Melayah D."/>
            <person name="Montanini B."/>
            <person name="Muratet M."/>
            <person name="Nehls U."/>
            <person name="Niculita-Hirzel H."/>
            <person name="Oudot-Le Secq M.P."/>
            <person name="Peter M."/>
            <person name="Quesneville H."/>
            <person name="Rajashekar B."/>
            <person name="Reich M."/>
            <person name="Rouhier N."/>
            <person name="Schmutz J."/>
            <person name="Yin T."/>
            <person name="Chalot M."/>
            <person name="Henrissat B."/>
            <person name="Kuees U."/>
            <person name="Lucas S."/>
            <person name="Van de Peer Y."/>
            <person name="Podila G.K."/>
            <person name="Polle A."/>
            <person name="Pukkila P.J."/>
            <person name="Richardson P.M."/>
            <person name="Rouze P."/>
            <person name="Sanders I.R."/>
            <person name="Stajich J.E."/>
            <person name="Tunlid A."/>
            <person name="Tuskan G."/>
            <person name="Grigoriev I.V."/>
        </authorList>
    </citation>
    <scope>NUCLEOTIDE SEQUENCE [LARGE SCALE GENOMIC DNA]</scope>
    <source>
        <strain evidence="6">S238N-H82 / ATCC MYA-4686</strain>
    </source>
</reference>
<dbReference type="GeneID" id="6074076"/>
<dbReference type="EMBL" id="DS547096">
    <property type="protein sequence ID" value="EDR10683.1"/>
    <property type="molecule type" value="Genomic_DNA"/>
</dbReference>
<feature type="region of interest" description="Disordered" evidence="1">
    <location>
        <begin position="1"/>
        <end position="265"/>
    </location>
</feature>
<feature type="region of interest" description="Disordered" evidence="1">
    <location>
        <begin position="1393"/>
        <end position="1422"/>
    </location>
</feature>
<sequence length="1422" mass="156986">MPPSPPPTMSARDQRAANRTTALPVVPAKPKSTSRKRQQSNADESATKCNKTVGNDGDEDIDDVAIAVEESNDAEKGGKKGNSKKGKKTGAKGKKSRKTWADRQHEDKTENAKGTPAHLQPIERKLLAAGTSVAPPERPARSHVGSVLPPRPTVSSSRTCVDREPKLTAAKIDTSSDNDDASDNSGSQADSGDHSDSDSDNDTGGQSAKITSATVRIGPPSRANILDVKMHSPPHGQSSQRGRARNVKAIGSSSGSQLVRSSGASKPYGATIRGKALGNAPNIGDFDPAGDDISIDIEGTVNLFPSDTRPTTIDIDEAAVIAVTIPFEGALAPLLQHVAKYYSPMSDNNDRVYILDQQKRKWIVKGRFRDALAFQDSVVHLWQKTEFGPTLTIFLESDPEVASAIPPSFLSHHSSSLSKSRSRSSRSPSLPAAVRQSLLISGQSSGRVASEGPSTLTTIQKEALFTFLNISMDLHSLTPTLRNTYLKYKTLINASKAMQGLRSSQEWADHLTEHGLEHWFPVFVDLVNIFIAKSQFYSSWKALFSRAQNYPQMKAWLDASSDAESDSEVWAETKDPDHYTIVDLAEWLKRKDAAKGKRSAATSSGAGKKSGGKQEKRKKERKVSSEESDESSGGKKSKLKLKAKAKSKKNSPVSVWTWTFLVALSWLTHFGLMTLSVLSQHWIIIWLLIWFQMASLAHGARTETPFPDISFSAFNQIIESTFGSNISLATVLTLLFTITENVDLLNLHFRQQHPEFQGENKTQTTGWMIALARALIDQLGSTAISLYNDEDEDDSTSQAKVKLVAGKLNDMAVNLNLTPYDDQDAYMGKLLPVSQKVIQPVHMICPGSLVCGTATCKPRSLVQATQKCDIPSVTLIKDHKIYKKVSVLTAKCPDCETSYSADHEHFFHEFDGAKQPKRVYLNSAKYLKIGSNLWVDRLFSSSVINAMYSFHGSASAYSQYWNVTYGTKSTNLSRAHIWQAFVQDSLRTIAAESKIDLELNDPLNITEVTTQAFDLLGEQGIIRAADQHACSECSQPYKKASDAVMNDPAAVVGVDENQAVPPLAEDNRVPPQPHPASPTSQDNSDDDMDVDKRNVTMVVLDGVVMGPTHCAIDDCVNDLSNSRGASLCDVHNEEYGSRCLVRDCTNNRFGDTSACEGHQAEWRKFTKYQTRQTRSGIRRMLQRPGEAQPWNPQRRGPNPQRHDDANEEPPLPPNYFSPARFYCVETICAPCGVVIAWTKFDRSESTTNILRFLEAVYPTPESRPDYICIDKACQVFRTAVSNGSWDAIWKHTTRFIVDTFHYITHRVTDFLCRTYCNPSPGDGSAPNLVIIEFDDNGHPHAKRAFNTQVCEQLNAWLGGFEPILKHMKPGNFNWFLHAMLFYHTKHVLTQQKRKAKSQEINGDDEDLGLDEQHAESNVSESD</sequence>
<evidence type="ECO:0000256" key="1">
    <source>
        <dbReference type="SAM" id="MobiDB-lite"/>
    </source>
</evidence>
<name>B0D247_LACBS</name>
<feature type="compositionally biased region" description="Polar residues" evidence="1">
    <location>
        <begin position="39"/>
        <end position="53"/>
    </location>
</feature>
<dbReference type="InParanoid" id="B0D247"/>